<protein>
    <recommendedName>
        <fullName evidence="2">DUF2231 domain-containing protein</fullName>
    </recommendedName>
</protein>
<keyword evidence="1" id="KW-1133">Transmembrane helix</keyword>
<dbReference type="OrthoDB" id="4864772at2"/>
<feature type="domain" description="DUF2231" evidence="2">
    <location>
        <begin position="7"/>
        <end position="108"/>
    </location>
</feature>
<evidence type="ECO:0000256" key="1">
    <source>
        <dbReference type="SAM" id="Phobius"/>
    </source>
</evidence>
<dbReference type="RefSeq" id="WP_129428941.1">
    <property type="nucleotide sequence ID" value="NZ_SDWV01000034.1"/>
</dbReference>
<dbReference type="EMBL" id="SDWV01000034">
    <property type="protein sequence ID" value="RYC03802.1"/>
    <property type="molecule type" value="Genomic_DNA"/>
</dbReference>
<dbReference type="AlphaFoldDB" id="A0A4Q2SFB6"/>
<feature type="transmembrane region" description="Helical" evidence="1">
    <location>
        <begin position="13"/>
        <end position="35"/>
    </location>
</feature>
<dbReference type="Pfam" id="PF09990">
    <property type="entry name" value="DUF2231"/>
    <property type="match status" value="1"/>
</dbReference>
<gene>
    <name evidence="3" type="ORF">EUA94_21365</name>
</gene>
<sequence>MFDTFNGLPLHPLIVHGVVVLLPLAIVGTVAIALRPAWRTRYGFLVVGAALAATAMIPVATSSGEALEKRVGDPGEHAELGDQLLWFAVALLLTSALLVFLQWRAERVAATSGDFTGDTMRDFTAVTGEHASGIRTLSRTPTHTTSRTTSRQLSTVAVLAVIAAVACGVQVYRVGDSGARAAWGDTPASSSGK</sequence>
<feature type="transmembrane region" description="Helical" evidence="1">
    <location>
        <begin position="84"/>
        <end position="103"/>
    </location>
</feature>
<keyword evidence="1" id="KW-0812">Transmembrane</keyword>
<keyword evidence="1" id="KW-0472">Membrane</keyword>
<evidence type="ECO:0000313" key="3">
    <source>
        <dbReference type="EMBL" id="RYC03802.1"/>
    </source>
</evidence>
<comment type="caution">
    <text evidence="3">The sequence shown here is derived from an EMBL/GenBank/DDBJ whole genome shotgun (WGS) entry which is preliminary data.</text>
</comment>
<evidence type="ECO:0000313" key="4">
    <source>
        <dbReference type="Proteomes" id="UP000291101"/>
    </source>
</evidence>
<dbReference type="InterPro" id="IPR019251">
    <property type="entry name" value="DUF2231_TM"/>
</dbReference>
<feature type="transmembrane region" description="Helical" evidence="1">
    <location>
        <begin position="153"/>
        <end position="172"/>
    </location>
</feature>
<reference evidence="3 4" key="1">
    <citation type="submission" date="2019-01" db="EMBL/GenBank/DDBJ databases">
        <title>Novel species of Nocardioides.</title>
        <authorList>
            <person name="Liu Q."/>
            <person name="X Y.-H."/>
        </authorList>
    </citation>
    <scope>NUCLEOTIDE SEQUENCE [LARGE SCALE GENOMIC DNA]</scope>
    <source>
        <strain evidence="3 4">HLT2-9</strain>
    </source>
</reference>
<evidence type="ECO:0000259" key="2">
    <source>
        <dbReference type="Pfam" id="PF09990"/>
    </source>
</evidence>
<accession>A0A4Q2SFB6</accession>
<feature type="transmembrane region" description="Helical" evidence="1">
    <location>
        <begin position="42"/>
        <end position="64"/>
    </location>
</feature>
<dbReference type="Proteomes" id="UP000291101">
    <property type="component" value="Unassembled WGS sequence"/>
</dbReference>
<organism evidence="3 4">
    <name type="scientific">Nocardioides zhouii</name>
    <dbReference type="NCBI Taxonomy" id="1168729"/>
    <lineage>
        <taxon>Bacteria</taxon>
        <taxon>Bacillati</taxon>
        <taxon>Actinomycetota</taxon>
        <taxon>Actinomycetes</taxon>
        <taxon>Propionibacteriales</taxon>
        <taxon>Nocardioidaceae</taxon>
        <taxon>Nocardioides</taxon>
    </lineage>
</organism>
<proteinExistence type="predicted"/>
<name>A0A4Q2SFB6_9ACTN</name>
<keyword evidence="4" id="KW-1185">Reference proteome</keyword>